<evidence type="ECO:0000313" key="1">
    <source>
        <dbReference type="EMBL" id="AMW03957.1"/>
    </source>
</evidence>
<dbReference type="Gene3D" id="3.40.50.1000">
    <property type="entry name" value="HAD superfamily/HAD-like"/>
    <property type="match status" value="1"/>
</dbReference>
<name>A0A143BG05_9BACT</name>
<reference evidence="1 2" key="1">
    <citation type="journal article" date="2014" name="Proc. Natl. Acad. Sci. U.S.A.">
        <title>Functional type 2 photosynthetic reaction centers found in the rare bacterial phylum Gemmatimonadetes.</title>
        <authorList>
            <person name="Zeng Y."/>
            <person name="Feng F."/>
            <person name="Medova H."/>
            <person name="Dean J."/>
            <person name="Koblizek M."/>
        </authorList>
    </citation>
    <scope>NUCLEOTIDE SEQUENCE [LARGE SCALE GENOMIC DNA]</scope>
    <source>
        <strain evidence="1 2">AP64</strain>
    </source>
</reference>
<sequence length="292" mass="31379">MTPLRVPLLLLSDVDGTLLSDEGTLPASPAALRDKLGHVAAEWGGPVHLGLASSRTLRELTVLQRALGLPGPCIAEDGARHALDVATIPDGVHTTNIEQHGRRTLRTFEHALTATELRARMQDEPAFIRADTQQQPFGALQALGFRTRAAVRRALHARTHSVLLDPHEWSPPELSHLREVSAARGLQLRRGGRWFTLTTAGGKGPALCALRHQFGNNGVVPLVVAIGNEENDVSLLAEADRGFVIRNPHRGPHPVLSALPGVVVLDAEGAGGWMEMLDRLVPCVLPLLGAPR</sequence>
<accession>A0A143BG05</accession>
<dbReference type="AlphaFoldDB" id="A0A143BG05"/>
<evidence type="ECO:0008006" key="3">
    <source>
        <dbReference type="Google" id="ProtNLM"/>
    </source>
</evidence>
<evidence type="ECO:0000313" key="2">
    <source>
        <dbReference type="Proteomes" id="UP000076404"/>
    </source>
</evidence>
<dbReference type="InterPro" id="IPR036412">
    <property type="entry name" value="HAD-like_sf"/>
</dbReference>
<dbReference type="KEGG" id="gph:GEMMAAP_02135"/>
<dbReference type="OrthoDB" id="193379at2"/>
<dbReference type="EMBL" id="CP011454">
    <property type="protein sequence ID" value="AMW03957.1"/>
    <property type="molecule type" value="Genomic_DNA"/>
</dbReference>
<dbReference type="PROSITE" id="PS01228">
    <property type="entry name" value="COF_1"/>
    <property type="match status" value="1"/>
</dbReference>
<dbReference type="RefSeq" id="WP_026849241.1">
    <property type="nucleotide sequence ID" value="NZ_CP011454.1"/>
</dbReference>
<proteinExistence type="predicted"/>
<keyword evidence="2" id="KW-1185">Reference proteome</keyword>
<dbReference type="Proteomes" id="UP000076404">
    <property type="component" value="Chromosome"/>
</dbReference>
<dbReference type="SUPFAM" id="SSF56784">
    <property type="entry name" value="HAD-like"/>
    <property type="match status" value="1"/>
</dbReference>
<organism evidence="1 2">
    <name type="scientific">Gemmatimonas phototrophica</name>
    <dbReference type="NCBI Taxonomy" id="1379270"/>
    <lineage>
        <taxon>Bacteria</taxon>
        <taxon>Pseudomonadati</taxon>
        <taxon>Gemmatimonadota</taxon>
        <taxon>Gemmatimonadia</taxon>
        <taxon>Gemmatimonadales</taxon>
        <taxon>Gemmatimonadaceae</taxon>
        <taxon>Gemmatimonas</taxon>
    </lineage>
</organism>
<protein>
    <recommendedName>
        <fullName evidence="3">Sucrose phosphatase-like domain-containing protein</fullName>
    </recommendedName>
</protein>
<dbReference type="eggNOG" id="COG3769">
    <property type="taxonomic scope" value="Bacteria"/>
</dbReference>
<dbReference type="Gene3D" id="3.30.980.20">
    <property type="entry name" value="Putative mannosyl-3-phosphoglycerate phosphatase, domain 2"/>
    <property type="match status" value="1"/>
</dbReference>
<dbReference type="STRING" id="1379270.GEMMAAP_02135"/>
<reference evidence="1 2" key="2">
    <citation type="journal article" date="2016" name="Environ. Microbiol. Rep.">
        <title>Metagenomic evidence for the presence of phototrophic Gemmatimonadetes bacteria in diverse environments.</title>
        <authorList>
            <person name="Zeng Y."/>
            <person name="Baumbach J."/>
            <person name="Barbosa E.G."/>
            <person name="Azevedo V."/>
            <person name="Zhang C."/>
            <person name="Koblizek M."/>
        </authorList>
    </citation>
    <scope>NUCLEOTIDE SEQUENCE [LARGE SCALE GENOMIC DNA]</scope>
    <source>
        <strain evidence="1 2">AP64</strain>
    </source>
</reference>
<gene>
    <name evidence="1" type="ORF">GEMMAAP_02135</name>
</gene>
<dbReference type="InterPro" id="IPR023214">
    <property type="entry name" value="HAD_sf"/>
</dbReference>